<protein>
    <submittedName>
        <fullName evidence="1">Uncharacterized protein</fullName>
    </submittedName>
</protein>
<keyword evidence="2" id="KW-1185">Reference proteome</keyword>
<sequence>MAGLSASLFDPKPYDGSLTAVEGARSVREAVKPGTGLAVRFQR</sequence>
<gene>
    <name evidence="1" type="ORF">ABID08_000760</name>
</gene>
<reference evidence="1 2" key="1">
    <citation type="submission" date="2024-06" db="EMBL/GenBank/DDBJ databases">
        <title>Genomic Encyclopedia of Type Strains, Phase IV (KMG-IV): sequencing the most valuable type-strain genomes for metagenomic binning, comparative biology and taxonomic classification.</title>
        <authorList>
            <person name="Goeker M."/>
        </authorList>
    </citation>
    <scope>NUCLEOTIDE SEQUENCE [LARGE SCALE GENOMIC DNA]</scope>
    <source>
        <strain evidence="1 2">DSM 29288</strain>
    </source>
</reference>
<organism evidence="1 2">
    <name type="scientific">Rhizobium binae</name>
    <dbReference type="NCBI Taxonomy" id="1138190"/>
    <lineage>
        <taxon>Bacteria</taxon>
        <taxon>Pseudomonadati</taxon>
        <taxon>Pseudomonadota</taxon>
        <taxon>Alphaproteobacteria</taxon>
        <taxon>Hyphomicrobiales</taxon>
        <taxon>Rhizobiaceae</taxon>
        <taxon>Rhizobium/Agrobacterium group</taxon>
        <taxon>Rhizobium</taxon>
    </lineage>
</organism>
<evidence type="ECO:0000313" key="1">
    <source>
        <dbReference type="EMBL" id="MET3753421.1"/>
    </source>
</evidence>
<evidence type="ECO:0000313" key="2">
    <source>
        <dbReference type="Proteomes" id="UP001549077"/>
    </source>
</evidence>
<proteinExistence type="predicted"/>
<dbReference type="Proteomes" id="UP001549077">
    <property type="component" value="Unassembled WGS sequence"/>
</dbReference>
<accession>A0ABV2MAC9</accession>
<dbReference type="EMBL" id="JBEPMY010000001">
    <property type="protein sequence ID" value="MET3753421.1"/>
    <property type="molecule type" value="Genomic_DNA"/>
</dbReference>
<comment type="caution">
    <text evidence="1">The sequence shown here is derived from an EMBL/GenBank/DDBJ whole genome shotgun (WGS) entry which is preliminary data.</text>
</comment>
<name>A0ABV2MAC9_9HYPH</name>